<feature type="region of interest" description="Disordered" evidence="6">
    <location>
        <begin position="643"/>
        <end position="756"/>
    </location>
</feature>
<evidence type="ECO:0000256" key="5">
    <source>
        <dbReference type="ARBA" id="ARBA00023198"/>
    </source>
</evidence>
<feature type="region of interest" description="Disordered" evidence="6">
    <location>
        <begin position="226"/>
        <end position="340"/>
    </location>
</feature>
<gene>
    <name evidence="8" type="primary">TICAM1</name>
</gene>
<dbReference type="Proteomes" id="UP000694399">
    <property type="component" value="Chromosome A3"/>
</dbReference>
<name>A0A8C8WSN9_PANLE</name>
<evidence type="ECO:0000256" key="3">
    <source>
        <dbReference type="ARBA" id="ARBA00022588"/>
    </source>
</evidence>
<comment type="subcellular location">
    <subcellularLocation>
        <location evidence="1">Cytoplasm</location>
    </subcellularLocation>
</comment>
<dbReference type="FunFam" id="1.25.40.780:FF:000001">
    <property type="entry name" value="TIR domain-containing adapter molecule 1"/>
    <property type="match status" value="1"/>
</dbReference>
<dbReference type="InterPro" id="IPR046946">
    <property type="entry name" value="TCAM1/2"/>
</dbReference>
<dbReference type="GeneTree" id="ENSGT00940000162411"/>
<reference evidence="8" key="3">
    <citation type="submission" date="2025-09" db="UniProtKB">
        <authorList>
            <consortium name="Ensembl"/>
        </authorList>
    </citation>
    <scope>IDENTIFICATION</scope>
</reference>
<feature type="region of interest" description="Disordered" evidence="6">
    <location>
        <begin position="352"/>
        <end position="399"/>
    </location>
</feature>
<keyword evidence="5" id="KW-0395">Inflammatory response</keyword>
<keyword evidence="9" id="KW-1185">Reference proteome</keyword>
<keyword evidence="4" id="KW-0391">Immunity</keyword>
<dbReference type="GO" id="GO:0006954">
    <property type="term" value="P:inflammatory response"/>
    <property type="evidence" value="ECO:0007669"/>
    <property type="project" value="UniProtKB-KW"/>
</dbReference>
<sequence length="808" mass="83205">MARTGPSLSGAFDILGAAGQDKLLYLKHKLKTVHQGCRGADLLYAMVLLKLGQETEARISLEALRADAVARLVARRWAGVDSAEAPEEPPDLSWAIARVYHLLAEEKLCPAPMRDLAYQTALQTFSSRDDHRLAELQGEARDRCGWGVIRAPGSFQPLRSDRGCLPPCSVSPSGTRSLPKPIEGLSGWSRGCSLRSTSSPASLASNLEISQSPTMPLLSQHRGCRAPSKLCEEPRAGPGPEPAPTGCQEPEEVSWPPSEEAVNPSPGDTAGPPSGVTAGPLLGESAGPSSEGPSLEGPSSGETAGPQMPPDSPGPRLPEVVPDASPTGQPDAPKALESGTRYPVECSHALAAPASLPLPPKTTCPDKDQTPLSLPVEDTASQRTPPRPPHPLGPEDLRALPFSIHPSFRLPRRLESVPPAPRAGARAEILQLCDPARGGRRGHCPAGPREAGEPGRPRWRHLLRGFPGARARPPALPAGRHRPLSLHPPAADPQLRLPPGPAPGGPVPDEQPHAARVPGLRDPLPAPGELAGAAQPAHLQPAHQPGVAGRALPYLRQEGGQHLQAAEAASPQGPLEEGAGRPRPAGAAPAAGGRAAARLGAERRLLGLFPEPLGLAGADGGAPGGLREPHALWDSGAPGSAPALSLLAGPPAAGARAPVAGRRPGTRARLPAAPGAPSEPGAAAPHHPPRADGAAGPQQPHVEPERDPGARGQDARRGVTGDPGLGDARTVPGAGGGARRRLQPSGHRGGDLRVSGNRAKWAPATFWRAKRGGCGAELVVAFADSHPGGGGEWAGGCGKCVSTLINIY</sequence>
<reference evidence="8" key="1">
    <citation type="journal article" date="2019" name="bioRxiv">
        <title>Long live the king: chromosome-level assembly of the lion (Panthera leo) using linked-read, Hi-C, and long read data.</title>
        <authorList>
            <person name="Armstrong E.E."/>
            <person name="Taylor R.W."/>
            <person name="Miller D.E."/>
            <person name="Kaelin C."/>
            <person name="Barsh G."/>
            <person name="Hadly E.A."/>
            <person name="Petrov D."/>
        </authorList>
    </citation>
    <scope>NUCLEOTIDE SEQUENCE [LARGE SCALE GENOMIC DNA]</scope>
</reference>
<evidence type="ECO:0000313" key="9">
    <source>
        <dbReference type="Proteomes" id="UP000694399"/>
    </source>
</evidence>
<accession>A0A8C8WSN9</accession>
<evidence type="ECO:0000313" key="8">
    <source>
        <dbReference type="Ensembl" id="ENSPLOP00000008632.1"/>
    </source>
</evidence>
<feature type="compositionally biased region" description="Low complexity" evidence="6">
    <location>
        <begin position="527"/>
        <end position="545"/>
    </location>
</feature>
<feature type="compositionally biased region" description="Basic and acidic residues" evidence="6">
    <location>
        <begin position="702"/>
        <end position="719"/>
    </location>
</feature>
<dbReference type="InterPro" id="IPR040886">
    <property type="entry name" value="TRIF_N"/>
</dbReference>
<dbReference type="AlphaFoldDB" id="A0A8C8WSN9"/>
<feature type="compositionally biased region" description="Pro residues" evidence="6">
    <location>
        <begin position="496"/>
        <end position="506"/>
    </location>
</feature>
<dbReference type="Pfam" id="PF17798">
    <property type="entry name" value="TRIF-NTD"/>
    <property type="match status" value="1"/>
</dbReference>
<dbReference type="GO" id="GO:0043123">
    <property type="term" value="P:positive regulation of canonical NF-kappaB signal transduction"/>
    <property type="evidence" value="ECO:0007669"/>
    <property type="project" value="TreeGrafter"/>
</dbReference>
<protein>
    <submittedName>
        <fullName evidence="8">TIR domain containing adaptor molecule 1</fullName>
    </submittedName>
</protein>
<feature type="region of interest" description="Disordered" evidence="6">
    <location>
        <begin position="434"/>
        <end position="545"/>
    </location>
</feature>
<keyword evidence="3" id="KW-0399">Innate immunity</keyword>
<dbReference type="GO" id="GO:0035591">
    <property type="term" value="F:signaling adaptor activity"/>
    <property type="evidence" value="ECO:0007669"/>
    <property type="project" value="TreeGrafter"/>
</dbReference>
<dbReference type="OMA" id="ECACAGP"/>
<dbReference type="GO" id="GO:0035666">
    <property type="term" value="P:TRIF-dependent toll-like receptor signaling pathway"/>
    <property type="evidence" value="ECO:0007669"/>
    <property type="project" value="InterPro"/>
</dbReference>
<proteinExistence type="predicted"/>
<evidence type="ECO:0000256" key="6">
    <source>
        <dbReference type="SAM" id="MobiDB-lite"/>
    </source>
</evidence>
<evidence type="ECO:0000259" key="7">
    <source>
        <dbReference type="Pfam" id="PF17798"/>
    </source>
</evidence>
<dbReference type="PANTHER" id="PTHR47230">
    <property type="entry name" value="TIR DOMAIN-CONTAINING ADAPTER MOLECULE 1"/>
    <property type="match status" value="1"/>
</dbReference>
<dbReference type="Ensembl" id="ENSPLOT00000009556.1">
    <property type="protein sequence ID" value="ENSPLOP00000008632.1"/>
    <property type="gene ID" value="ENSPLOG00000006387.1"/>
</dbReference>
<evidence type="ECO:0000256" key="4">
    <source>
        <dbReference type="ARBA" id="ARBA00022859"/>
    </source>
</evidence>
<feature type="region of interest" description="Disordered" evidence="6">
    <location>
        <begin position="561"/>
        <end position="594"/>
    </location>
</feature>
<feature type="domain" description="TRIF N-terminal" evidence="7">
    <location>
        <begin position="1"/>
        <end position="147"/>
    </location>
</feature>
<feature type="compositionally biased region" description="Pro residues" evidence="6">
    <location>
        <begin position="307"/>
        <end position="316"/>
    </location>
</feature>
<dbReference type="GO" id="GO:0045087">
    <property type="term" value="P:innate immune response"/>
    <property type="evidence" value="ECO:0007669"/>
    <property type="project" value="UniProtKB-KW"/>
</dbReference>
<evidence type="ECO:0000256" key="1">
    <source>
        <dbReference type="ARBA" id="ARBA00004496"/>
    </source>
</evidence>
<organism evidence="8 9">
    <name type="scientific">Panthera leo</name>
    <name type="common">Lion</name>
    <dbReference type="NCBI Taxonomy" id="9689"/>
    <lineage>
        <taxon>Eukaryota</taxon>
        <taxon>Metazoa</taxon>
        <taxon>Chordata</taxon>
        <taxon>Craniata</taxon>
        <taxon>Vertebrata</taxon>
        <taxon>Euteleostomi</taxon>
        <taxon>Mammalia</taxon>
        <taxon>Eutheria</taxon>
        <taxon>Laurasiatheria</taxon>
        <taxon>Carnivora</taxon>
        <taxon>Feliformia</taxon>
        <taxon>Felidae</taxon>
        <taxon>Pantherinae</taxon>
        <taxon>Panthera</taxon>
    </lineage>
</organism>
<keyword evidence="2" id="KW-0963">Cytoplasm</keyword>
<dbReference type="PANTHER" id="PTHR47230:SF1">
    <property type="entry name" value="TIR DOMAIN-CONTAINING ADAPTER MOLECULE 1"/>
    <property type="match status" value="1"/>
</dbReference>
<feature type="compositionally biased region" description="Low complexity" evidence="6">
    <location>
        <begin position="281"/>
        <end position="302"/>
    </location>
</feature>
<feature type="compositionally biased region" description="Low complexity" evidence="6">
    <location>
        <begin position="643"/>
        <end position="697"/>
    </location>
</feature>
<dbReference type="GO" id="GO:0032481">
    <property type="term" value="P:positive regulation of type I interferon production"/>
    <property type="evidence" value="ECO:0007669"/>
    <property type="project" value="TreeGrafter"/>
</dbReference>
<dbReference type="Gene3D" id="1.25.40.780">
    <property type="match status" value="1"/>
</dbReference>
<feature type="compositionally biased region" description="Low complexity" evidence="6">
    <location>
        <begin position="464"/>
        <end position="473"/>
    </location>
</feature>
<evidence type="ECO:0000256" key="2">
    <source>
        <dbReference type="ARBA" id="ARBA00022490"/>
    </source>
</evidence>
<feature type="compositionally biased region" description="Low complexity" evidence="6">
    <location>
        <begin position="581"/>
        <end position="594"/>
    </location>
</feature>
<reference evidence="8" key="2">
    <citation type="submission" date="2025-08" db="UniProtKB">
        <authorList>
            <consortium name="Ensembl"/>
        </authorList>
    </citation>
    <scope>IDENTIFICATION</scope>
</reference>
<dbReference type="GO" id="GO:0005768">
    <property type="term" value="C:endosome"/>
    <property type="evidence" value="ECO:0007669"/>
    <property type="project" value="TreeGrafter"/>
</dbReference>